<keyword evidence="3" id="KW-1185">Reference proteome</keyword>
<organism evidence="2 3">
    <name type="scientific">Moritella yayanosii</name>
    <dbReference type="NCBI Taxonomy" id="69539"/>
    <lineage>
        <taxon>Bacteria</taxon>
        <taxon>Pseudomonadati</taxon>
        <taxon>Pseudomonadota</taxon>
        <taxon>Gammaproteobacteria</taxon>
        <taxon>Alteromonadales</taxon>
        <taxon>Moritellaceae</taxon>
        <taxon>Moritella</taxon>
    </lineage>
</organism>
<dbReference type="InterPro" id="IPR012341">
    <property type="entry name" value="6hp_glycosidase-like_sf"/>
</dbReference>
<keyword evidence="1" id="KW-0732">Signal</keyword>
<feature type="chain" id="PRO_5016372772" evidence="1">
    <location>
        <begin position="24"/>
        <end position="680"/>
    </location>
</feature>
<dbReference type="OrthoDB" id="2748233at2"/>
<dbReference type="AlphaFoldDB" id="A0A330LJM5"/>
<dbReference type="Proteomes" id="UP000250163">
    <property type="component" value="Chromosome MORIYA"/>
</dbReference>
<accession>A0A330LJM5</accession>
<dbReference type="KEGG" id="mya:MORIYA_0405"/>
<feature type="signal peptide" evidence="1">
    <location>
        <begin position="1"/>
        <end position="23"/>
    </location>
</feature>
<evidence type="ECO:0000313" key="2">
    <source>
        <dbReference type="EMBL" id="SQD76883.1"/>
    </source>
</evidence>
<dbReference type="InterPro" id="IPR008928">
    <property type="entry name" value="6-hairpin_glycosidase_sf"/>
</dbReference>
<reference evidence="3" key="1">
    <citation type="submission" date="2018-05" db="EMBL/GenBank/DDBJ databases">
        <authorList>
            <person name="Cea G.-C."/>
            <person name="William W."/>
        </authorList>
    </citation>
    <scope>NUCLEOTIDE SEQUENCE [LARGE SCALE GENOMIC DNA]</scope>
    <source>
        <strain evidence="3">DB21MT 5</strain>
    </source>
</reference>
<proteinExistence type="predicted"/>
<dbReference type="GO" id="GO:0005975">
    <property type="term" value="P:carbohydrate metabolic process"/>
    <property type="evidence" value="ECO:0007669"/>
    <property type="project" value="InterPro"/>
</dbReference>
<evidence type="ECO:0000313" key="3">
    <source>
        <dbReference type="Proteomes" id="UP000250163"/>
    </source>
</evidence>
<sequence>MKKSALCFAISSALLTASFASHAANVKVLDKTLYPAANFLAYTEFELSGEPLAEALGLDLDVLDPNQVDQPTAFDYAAGIESYEYSEEAMYALNYQSSMGPHLVNGPVNQARGGSLADLGKRFISLAGAVGFPSEEIPLNMYPISVPYVSGSPEFVGKVDTTKVNGEELEVLSATGKAAVHNTVIPAYFRDYKTLAWDSASFDKALNPGAIGSIFLKEVMWSQDFLGGMHVTTTDEEVEATSSTMDQDGKHSLGVSAADGFNGMILTEMSIDKLLILQQQLGFDGKNLGVKFGPDYDASKNPIWFAHKVAVKETQKNNVNNIGKLTVTDGSSSLRDTWMLLWPVSEFYAFTDQRTANTAQNPAFKAVFDGKPFAAAPKQNIDGKTNNNVAADDAFSLASNIANLSFQNLANLHFNKKAGTFVTKYDGKQNAQVETFDAAYSIVALSIYQRSQDALPVGYAAAAGGDVDLETPQGKQALGLIKAQADFIVNTLVAKNGLVYDGATLSSSVNNTVKSVDKNQSLDAQFAAIRGLVSAYLATQDDTYKQAARSIFLAVEKNMFDAELGTWAQTPGKATIHTPLTAAAISGGLRETMLHLTNEEGEHVPALELQHLTERYTAWFKKVVNGGQQLAEWVGDSGENLLKNSSTTDSDNDGVQQVTGAGGKYGTAQTMAAKVSVSAN</sequence>
<gene>
    <name evidence="2" type="ORF">MORIYA_0405</name>
</gene>
<evidence type="ECO:0000256" key="1">
    <source>
        <dbReference type="SAM" id="SignalP"/>
    </source>
</evidence>
<dbReference type="EMBL" id="LS483250">
    <property type="protein sequence ID" value="SQD76883.1"/>
    <property type="molecule type" value="Genomic_DNA"/>
</dbReference>
<protein>
    <submittedName>
        <fullName evidence="2">Uncharacterized protein</fullName>
    </submittedName>
</protein>
<dbReference type="Gene3D" id="1.50.10.10">
    <property type="match status" value="1"/>
</dbReference>
<dbReference type="RefSeq" id="WP_112712250.1">
    <property type="nucleotide sequence ID" value="NZ_LS483250.1"/>
</dbReference>
<name>A0A330LJM5_9GAMM</name>
<dbReference type="SUPFAM" id="SSF48208">
    <property type="entry name" value="Six-hairpin glycosidases"/>
    <property type="match status" value="1"/>
</dbReference>